<feature type="non-terminal residue" evidence="1">
    <location>
        <position position="1"/>
    </location>
</feature>
<dbReference type="EMBL" id="CAJOBR010041930">
    <property type="protein sequence ID" value="CAF5028348.1"/>
    <property type="molecule type" value="Genomic_DNA"/>
</dbReference>
<evidence type="ECO:0000313" key="1">
    <source>
        <dbReference type="EMBL" id="CAF5028348.1"/>
    </source>
</evidence>
<gene>
    <name evidence="1" type="ORF">QYT958_LOCUS40482</name>
</gene>
<reference evidence="1" key="1">
    <citation type="submission" date="2021-02" db="EMBL/GenBank/DDBJ databases">
        <authorList>
            <person name="Nowell W R."/>
        </authorList>
    </citation>
    <scope>NUCLEOTIDE SEQUENCE</scope>
</reference>
<organism evidence="1 2">
    <name type="scientific">Rotaria socialis</name>
    <dbReference type="NCBI Taxonomy" id="392032"/>
    <lineage>
        <taxon>Eukaryota</taxon>
        <taxon>Metazoa</taxon>
        <taxon>Spiralia</taxon>
        <taxon>Gnathifera</taxon>
        <taxon>Rotifera</taxon>
        <taxon>Eurotatoria</taxon>
        <taxon>Bdelloidea</taxon>
        <taxon>Philodinida</taxon>
        <taxon>Philodinidae</taxon>
        <taxon>Rotaria</taxon>
    </lineage>
</organism>
<comment type="caution">
    <text evidence="1">The sequence shown here is derived from an EMBL/GenBank/DDBJ whole genome shotgun (WGS) entry which is preliminary data.</text>
</comment>
<sequence length="67" mass="7568">YIEETPGSWLTDRVRDVVNLRTSSSTATTIKRIDLLQLMIDASTTCDVRNMHAIVEYLTSSILILLL</sequence>
<protein>
    <submittedName>
        <fullName evidence="1">Uncharacterized protein</fullName>
    </submittedName>
</protein>
<dbReference type="AlphaFoldDB" id="A0A822BI03"/>
<dbReference type="Proteomes" id="UP000663848">
    <property type="component" value="Unassembled WGS sequence"/>
</dbReference>
<evidence type="ECO:0000313" key="2">
    <source>
        <dbReference type="Proteomes" id="UP000663848"/>
    </source>
</evidence>
<proteinExistence type="predicted"/>
<name>A0A822BI03_9BILA</name>
<accession>A0A822BI03</accession>